<dbReference type="InterPro" id="IPR059104">
    <property type="entry name" value="Beta-prop_EIPR1-like"/>
</dbReference>
<feature type="domain" description="EIPR1-like beta-propeller" evidence="6">
    <location>
        <begin position="129"/>
        <end position="318"/>
    </location>
</feature>
<feature type="repeat" description="WD" evidence="4">
    <location>
        <begin position="286"/>
        <end position="319"/>
    </location>
</feature>
<evidence type="ECO:0000259" key="6">
    <source>
        <dbReference type="Pfam" id="PF23609"/>
    </source>
</evidence>
<keyword evidence="1 4" id="KW-0853">WD repeat</keyword>
<keyword evidence="8" id="KW-1185">Reference proteome</keyword>
<dbReference type="EMBL" id="CAJJDN010000068">
    <property type="protein sequence ID" value="CAD8097222.1"/>
    <property type="molecule type" value="Genomic_DNA"/>
</dbReference>
<sequence>MSADNEIQEERNQGEHYENWKQNVPLMYEICISHQNSWPSLTVTWLNEIEIDQNNNEVHKLIVATQTDGQEQEFINVLMIQFPKETDEEFDASVLNNLWKTQAVGKITQEQQIPVQYDINKIRQKPGSKFILAAQTSVGEISIYDISRHQKVMALKGQEREGYGLCWNPKNQNQLLSASYDKKIYYWDVGTGQLIKSYSFHQKEVEDVCWHPQDPNLFISCSDDRTFAICDIRTQQGMKIKQEAHSQEVNCIQFNQLDPKYFATGSNDAEAKMFDITKPEKQIYSFSNHEDAIYTLQWSPHKKNLLATGSVDSKIILWDYLKAGKHYEGELDKEGTPEIVFYHEGHRSKINDLSWNVNHKNLIASVEADKNMLQIWKIQTQLWMDDDNDDLIQSLI</sequence>
<evidence type="ECO:0000256" key="3">
    <source>
        <dbReference type="ARBA" id="ARBA00022853"/>
    </source>
</evidence>
<dbReference type="PROSITE" id="PS50294">
    <property type="entry name" value="WD_REPEATS_REGION"/>
    <property type="match status" value="1"/>
</dbReference>
<comment type="caution">
    <text evidence="7">The sequence shown here is derived from an EMBL/GenBank/DDBJ whole genome shotgun (WGS) entry which is preliminary data.</text>
</comment>
<evidence type="ECO:0000313" key="7">
    <source>
        <dbReference type="EMBL" id="CAD8097222.1"/>
    </source>
</evidence>
<dbReference type="InterPro" id="IPR050459">
    <property type="entry name" value="WD_repeat_RBAP46/RBAP48/MSI1"/>
</dbReference>
<dbReference type="PANTHER" id="PTHR22850">
    <property type="entry name" value="WD40 REPEAT FAMILY"/>
    <property type="match status" value="1"/>
</dbReference>
<organism evidence="7 8">
    <name type="scientific">Paramecium sonneborni</name>
    <dbReference type="NCBI Taxonomy" id="65129"/>
    <lineage>
        <taxon>Eukaryota</taxon>
        <taxon>Sar</taxon>
        <taxon>Alveolata</taxon>
        <taxon>Ciliophora</taxon>
        <taxon>Intramacronucleata</taxon>
        <taxon>Oligohymenophorea</taxon>
        <taxon>Peniculida</taxon>
        <taxon>Parameciidae</taxon>
        <taxon>Paramecium</taxon>
    </lineage>
</organism>
<dbReference type="Pfam" id="PF00400">
    <property type="entry name" value="WD40"/>
    <property type="match status" value="1"/>
</dbReference>
<evidence type="ECO:0000256" key="4">
    <source>
        <dbReference type="PROSITE-ProRule" id="PRU00221"/>
    </source>
</evidence>
<name>A0A8S1NXI4_9CILI</name>
<dbReference type="InterPro" id="IPR022052">
    <property type="entry name" value="Histone-bd_RBBP4-like_N"/>
</dbReference>
<dbReference type="Pfam" id="PF23609">
    <property type="entry name" value="Beta-prop_EIPR1"/>
    <property type="match status" value="1"/>
</dbReference>
<feature type="domain" description="Histone-binding protein RBBP4-like N-terminal" evidence="5">
    <location>
        <begin position="15"/>
        <end position="84"/>
    </location>
</feature>
<dbReference type="AlphaFoldDB" id="A0A8S1NXI4"/>
<gene>
    <name evidence="7" type="ORF">PSON_ATCC_30995.1.T0680034</name>
</gene>
<keyword evidence="2" id="KW-0677">Repeat</keyword>
<proteinExistence type="predicted"/>
<dbReference type="OrthoDB" id="427795at2759"/>
<evidence type="ECO:0000256" key="2">
    <source>
        <dbReference type="ARBA" id="ARBA00022737"/>
    </source>
</evidence>
<reference evidence="7" key="1">
    <citation type="submission" date="2021-01" db="EMBL/GenBank/DDBJ databases">
        <authorList>
            <consortium name="Genoscope - CEA"/>
            <person name="William W."/>
        </authorList>
    </citation>
    <scope>NUCLEOTIDE SEQUENCE</scope>
</reference>
<dbReference type="Proteomes" id="UP000692954">
    <property type="component" value="Unassembled WGS sequence"/>
</dbReference>
<protein>
    <submittedName>
        <fullName evidence="7">Uncharacterized protein</fullName>
    </submittedName>
</protein>
<dbReference type="InterPro" id="IPR001680">
    <property type="entry name" value="WD40_rpt"/>
</dbReference>
<dbReference type="PROSITE" id="PS50082">
    <property type="entry name" value="WD_REPEATS_2"/>
    <property type="match status" value="2"/>
</dbReference>
<keyword evidence="3" id="KW-0156">Chromatin regulator</keyword>
<accession>A0A8S1NXI4</accession>
<dbReference type="Pfam" id="PF12265">
    <property type="entry name" value="CAF1C_H4-bd"/>
    <property type="match status" value="1"/>
</dbReference>
<dbReference type="SMART" id="SM00320">
    <property type="entry name" value="WD40"/>
    <property type="match status" value="5"/>
</dbReference>
<evidence type="ECO:0000256" key="1">
    <source>
        <dbReference type="ARBA" id="ARBA00022574"/>
    </source>
</evidence>
<evidence type="ECO:0000259" key="5">
    <source>
        <dbReference type="Pfam" id="PF12265"/>
    </source>
</evidence>
<evidence type="ECO:0000313" key="8">
    <source>
        <dbReference type="Proteomes" id="UP000692954"/>
    </source>
</evidence>
<dbReference type="GO" id="GO:0006325">
    <property type="term" value="P:chromatin organization"/>
    <property type="evidence" value="ECO:0007669"/>
    <property type="project" value="UniProtKB-KW"/>
</dbReference>
<feature type="repeat" description="WD" evidence="4">
    <location>
        <begin position="155"/>
        <end position="197"/>
    </location>
</feature>